<evidence type="ECO:0000313" key="2">
    <source>
        <dbReference type="EMBL" id="CAD8129767.1"/>
    </source>
</evidence>
<reference evidence="2" key="1">
    <citation type="submission" date="2021-01" db="EMBL/GenBank/DDBJ databases">
        <authorList>
            <consortium name="Genoscope - CEA"/>
            <person name="William W."/>
        </authorList>
    </citation>
    <scope>NUCLEOTIDE SEQUENCE</scope>
</reference>
<organism evidence="2 3">
    <name type="scientific">Paramecium sonneborni</name>
    <dbReference type="NCBI Taxonomy" id="65129"/>
    <lineage>
        <taxon>Eukaryota</taxon>
        <taxon>Sar</taxon>
        <taxon>Alveolata</taxon>
        <taxon>Ciliophora</taxon>
        <taxon>Intramacronucleata</taxon>
        <taxon>Oligohymenophorea</taxon>
        <taxon>Peniculida</taxon>
        <taxon>Parameciidae</taxon>
        <taxon>Paramecium</taxon>
    </lineage>
</organism>
<comment type="caution">
    <text evidence="2">The sequence shown here is derived from an EMBL/GenBank/DDBJ whole genome shotgun (WGS) entry which is preliminary data.</text>
</comment>
<keyword evidence="3" id="KW-1185">Reference proteome</keyword>
<name>A0A8S1RQH6_9CILI</name>
<feature type="region of interest" description="Disordered" evidence="1">
    <location>
        <begin position="1"/>
        <end position="39"/>
    </location>
</feature>
<dbReference type="AlphaFoldDB" id="A0A8S1RQH6"/>
<gene>
    <name evidence="2" type="ORF">PSON_ATCC_30995.1.T2430018</name>
</gene>
<sequence length="71" mass="8442">MMLFKKDSKLINYPNNEYENNQKKNNSRKKKDEHENKEIVESELPQFNFNTLNPEKQKIVIGMITDQLSAI</sequence>
<accession>A0A8S1RQH6</accession>
<dbReference type="EMBL" id="CAJJDN010000243">
    <property type="protein sequence ID" value="CAD8129767.1"/>
    <property type="molecule type" value="Genomic_DNA"/>
</dbReference>
<evidence type="ECO:0000256" key="1">
    <source>
        <dbReference type="SAM" id="MobiDB-lite"/>
    </source>
</evidence>
<proteinExistence type="predicted"/>
<dbReference type="OrthoDB" id="2015515at2759"/>
<dbReference type="Proteomes" id="UP000692954">
    <property type="component" value="Unassembled WGS sequence"/>
</dbReference>
<evidence type="ECO:0000313" key="3">
    <source>
        <dbReference type="Proteomes" id="UP000692954"/>
    </source>
</evidence>
<feature type="compositionally biased region" description="Basic and acidic residues" evidence="1">
    <location>
        <begin position="30"/>
        <end position="39"/>
    </location>
</feature>
<protein>
    <submittedName>
        <fullName evidence="2">Uncharacterized protein</fullName>
    </submittedName>
</protein>